<feature type="chain" id="PRO_5015314137" evidence="9">
    <location>
        <begin position="24"/>
        <end position="761"/>
    </location>
</feature>
<dbReference type="Pfam" id="PF21082">
    <property type="entry name" value="MS_channel_3rd"/>
    <property type="match status" value="1"/>
</dbReference>
<evidence type="ECO:0000256" key="2">
    <source>
        <dbReference type="ARBA" id="ARBA00008017"/>
    </source>
</evidence>
<dbReference type="InterPro" id="IPR011066">
    <property type="entry name" value="MscS_channel_C_sf"/>
</dbReference>
<dbReference type="InterPro" id="IPR023408">
    <property type="entry name" value="MscS_beta-dom_sf"/>
</dbReference>
<organism evidence="14 15">
    <name type="scientific">Pontivivens insulae</name>
    <dbReference type="NCBI Taxonomy" id="1639689"/>
    <lineage>
        <taxon>Bacteria</taxon>
        <taxon>Pseudomonadati</taxon>
        <taxon>Pseudomonadota</taxon>
        <taxon>Alphaproteobacteria</taxon>
        <taxon>Rhodobacterales</taxon>
        <taxon>Paracoccaceae</taxon>
        <taxon>Pontivivens</taxon>
    </lineage>
</organism>
<evidence type="ECO:0000256" key="6">
    <source>
        <dbReference type="ARBA" id="ARBA00023136"/>
    </source>
</evidence>
<dbReference type="InterPro" id="IPR011014">
    <property type="entry name" value="MscS_channel_TM-2"/>
</dbReference>
<dbReference type="SUPFAM" id="SSF50182">
    <property type="entry name" value="Sm-like ribonucleoproteins"/>
    <property type="match status" value="1"/>
</dbReference>
<dbReference type="Pfam" id="PF21088">
    <property type="entry name" value="MS_channel_1st"/>
    <property type="match status" value="1"/>
</dbReference>
<sequence length="761" mass="81638">MIALRWALGCIFALCFSITTAFAQDAAPAEENTTGAAVDTIVELLSNPEVATELAQRLGGVVVEGAEDATDSAEDAPATTISIGRSIALTTSEVAMQTAETVERYWIGLSQLPRVFTRAANAVDGNLLMDVLKSLGIVIVVTYGVYLSLKFLARGLHDRIGRIATNYGFSITLLLLLGSLAIDAVIVALAAAGGYAATIYLSSDGVLDVTKSLYLNAFVVVQISKIVARAILAPRVPALRLTRLPDNAAAILSGWLVRSIMVVGYGHLLAVPIINRGVSILTGNAVGTLLSIIVVLYAIFMLLRYRKRATNYLFNEPDNRTRFRDRVGGLLWIPILLYLLGLLAVVATRPAGVLLPLLQTTGIIVAAAAIASLIVRILSDVISSGISLPDSATERFPLLEARLNGVIPRALMIIRLLVVAGVIAVVLDLTGIADISGWITSDRGLRVLGIVATVTIIVIFTLAIWIVFSSWVEYRLNPNFGSVPTARERTLLSLLRNAFAIALLAITAMIVLSELGLNIGPLIASAGVLGLAIGFGAQKMVQDVITGVFIQFENAINVGDVISVGGITGAVEKLTVRSVSIRDLHGVFHIIPFSSVDLVSNYMREFSYFVCDMGVAYREDISEGKQAMFDAFDELKASEAGMNILGEFEWFGLNTFGDSAIVLRARIKTLPGQQWGIGRAYNEIIKRLFDERGIEIPFPHQTIYFGEDKNGNAPPLHLRSASEDEAPLPEPTLVVEEVPAAGDDEDRVTDGKKAMPSPDGD</sequence>
<evidence type="ECO:0000313" key="14">
    <source>
        <dbReference type="EMBL" id="SPF30710.1"/>
    </source>
</evidence>
<evidence type="ECO:0000259" key="12">
    <source>
        <dbReference type="Pfam" id="PF21088"/>
    </source>
</evidence>
<proteinExistence type="inferred from homology"/>
<evidence type="ECO:0000256" key="9">
    <source>
        <dbReference type="SAM" id="SignalP"/>
    </source>
</evidence>
<evidence type="ECO:0000256" key="3">
    <source>
        <dbReference type="ARBA" id="ARBA00022475"/>
    </source>
</evidence>
<dbReference type="InterPro" id="IPR045276">
    <property type="entry name" value="YbiO_bact"/>
</dbReference>
<dbReference type="PANTHER" id="PTHR30460">
    <property type="entry name" value="MODERATE CONDUCTANCE MECHANOSENSITIVE CHANNEL YBIO"/>
    <property type="match status" value="1"/>
</dbReference>
<feature type="region of interest" description="Disordered" evidence="7">
    <location>
        <begin position="714"/>
        <end position="761"/>
    </location>
</feature>
<evidence type="ECO:0000313" key="15">
    <source>
        <dbReference type="Proteomes" id="UP000244932"/>
    </source>
</evidence>
<evidence type="ECO:0000259" key="13">
    <source>
        <dbReference type="Pfam" id="PF25392"/>
    </source>
</evidence>
<keyword evidence="3" id="KW-1003">Cell membrane</keyword>
<feature type="domain" description="Mechanosensitive ion channel MscS" evidence="10">
    <location>
        <begin position="540"/>
        <end position="602"/>
    </location>
</feature>
<feature type="domain" description="Moderate conductance mechanosensitive channel YbiO-like transmembrane helix 1" evidence="13">
    <location>
        <begin position="361"/>
        <end position="438"/>
    </location>
</feature>
<dbReference type="Pfam" id="PF00924">
    <property type="entry name" value="MS_channel_2nd"/>
    <property type="match status" value="1"/>
</dbReference>
<dbReference type="RefSeq" id="WP_108783423.1">
    <property type="nucleotide sequence ID" value="NZ_OMKW01000004.1"/>
</dbReference>
<feature type="domain" description="Mechanosensitive ion channel transmembrane helices 2/3" evidence="12">
    <location>
        <begin position="498"/>
        <end position="538"/>
    </location>
</feature>
<dbReference type="PANTHER" id="PTHR30460:SF0">
    <property type="entry name" value="MODERATE CONDUCTANCE MECHANOSENSITIVE CHANNEL YBIO"/>
    <property type="match status" value="1"/>
</dbReference>
<dbReference type="InterPro" id="IPR057485">
    <property type="entry name" value="YbiO-like_TM1"/>
</dbReference>
<feature type="transmembrane region" description="Helical" evidence="8">
    <location>
        <begin position="134"/>
        <end position="153"/>
    </location>
</feature>
<dbReference type="SUPFAM" id="SSF82689">
    <property type="entry name" value="Mechanosensitive channel protein MscS (YggB), C-terminal domain"/>
    <property type="match status" value="1"/>
</dbReference>
<keyword evidence="15" id="KW-1185">Reference proteome</keyword>
<comment type="subcellular location">
    <subcellularLocation>
        <location evidence="1">Cell membrane</location>
        <topology evidence="1">Multi-pass membrane protein</topology>
    </subcellularLocation>
</comment>
<reference evidence="14 15" key="1">
    <citation type="submission" date="2018-03" db="EMBL/GenBank/DDBJ databases">
        <authorList>
            <person name="Keele B.F."/>
        </authorList>
    </citation>
    <scope>NUCLEOTIDE SEQUENCE [LARGE SCALE GENOMIC DNA]</scope>
    <source>
        <strain evidence="14 15">CeCT 8812</strain>
    </source>
</reference>
<evidence type="ECO:0000256" key="7">
    <source>
        <dbReference type="SAM" id="MobiDB-lite"/>
    </source>
</evidence>
<keyword evidence="9" id="KW-0732">Signal</keyword>
<dbReference type="SUPFAM" id="SSF82861">
    <property type="entry name" value="Mechanosensitive channel protein MscS (YggB), transmembrane region"/>
    <property type="match status" value="1"/>
</dbReference>
<dbReference type="Gene3D" id="2.30.30.60">
    <property type="match status" value="1"/>
</dbReference>
<dbReference type="InterPro" id="IPR006685">
    <property type="entry name" value="MscS_channel_2nd"/>
</dbReference>
<name>A0A2R8AF80_9RHOB</name>
<feature type="domain" description="Mechanosensitive ion channel MscS C-terminal" evidence="11">
    <location>
        <begin position="610"/>
        <end position="696"/>
    </location>
</feature>
<keyword evidence="6 8" id="KW-0472">Membrane</keyword>
<dbReference type="EMBL" id="OMKW01000004">
    <property type="protein sequence ID" value="SPF30710.1"/>
    <property type="molecule type" value="Genomic_DNA"/>
</dbReference>
<evidence type="ECO:0000256" key="8">
    <source>
        <dbReference type="SAM" id="Phobius"/>
    </source>
</evidence>
<gene>
    <name evidence="14" type="primary">ybiO</name>
    <name evidence="14" type="ORF">POI8812_03052</name>
</gene>
<feature type="signal peptide" evidence="9">
    <location>
        <begin position="1"/>
        <end position="23"/>
    </location>
</feature>
<feature type="transmembrane region" description="Helical" evidence="8">
    <location>
        <begin position="252"/>
        <end position="274"/>
    </location>
</feature>
<accession>A0A2R8AF80</accession>
<dbReference type="Pfam" id="PF25392">
    <property type="entry name" value="MS_channel_TM1"/>
    <property type="match status" value="1"/>
</dbReference>
<evidence type="ECO:0000256" key="4">
    <source>
        <dbReference type="ARBA" id="ARBA00022692"/>
    </source>
</evidence>
<feature type="transmembrane region" description="Helical" evidence="8">
    <location>
        <begin position="412"/>
        <end position="433"/>
    </location>
</feature>
<feature type="transmembrane region" description="Helical" evidence="8">
    <location>
        <begin position="493"/>
        <end position="513"/>
    </location>
</feature>
<evidence type="ECO:0000259" key="11">
    <source>
        <dbReference type="Pfam" id="PF21082"/>
    </source>
</evidence>
<feature type="transmembrane region" description="Helical" evidence="8">
    <location>
        <begin position="329"/>
        <end position="347"/>
    </location>
</feature>
<feature type="transmembrane region" description="Helical" evidence="8">
    <location>
        <begin position="213"/>
        <end position="232"/>
    </location>
</feature>
<dbReference type="Gene3D" id="1.10.287.1260">
    <property type="match status" value="1"/>
</dbReference>
<feature type="transmembrane region" description="Helical" evidence="8">
    <location>
        <begin position="353"/>
        <end position="378"/>
    </location>
</feature>
<dbReference type="InterPro" id="IPR049142">
    <property type="entry name" value="MS_channel_1st"/>
</dbReference>
<feature type="transmembrane region" description="Helical" evidence="8">
    <location>
        <begin position="173"/>
        <end position="201"/>
    </location>
</feature>
<comment type="similarity">
    <text evidence="2">Belongs to the MscS (TC 1.A.23) family.</text>
</comment>
<evidence type="ECO:0000256" key="5">
    <source>
        <dbReference type="ARBA" id="ARBA00022989"/>
    </source>
</evidence>
<dbReference type="GO" id="GO:0005886">
    <property type="term" value="C:plasma membrane"/>
    <property type="evidence" value="ECO:0007669"/>
    <property type="project" value="UniProtKB-SubCell"/>
</dbReference>
<dbReference type="InterPro" id="IPR049278">
    <property type="entry name" value="MS_channel_C"/>
</dbReference>
<feature type="transmembrane region" description="Helical" evidence="8">
    <location>
        <begin position="280"/>
        <end position="303"/>
    </location>
</feature>
<protein>
    <submittedName>
        <fullName evidence="14">Moderate conductance mechanosensitive channel YbiO</fullName>
    </submittedName>
</protein>
<keyword evidence="4 8" id="KW-0812">Transmembrane</keyword>
<dbReference type="OrthoDB" id="9814206at2"/>
<evidence type="ECO:0000259" key="10">
    <source>
        <dbReference type="Pfam" id="PF00924"/>
    </source>
</evidence>
<keyword evidence="5 8" id="KW-1133">Transmembrane helix</keyword>
<dbReference type="Proteomes" id="UP000244932">
    <property type="component" value="Unassembled WGS sequence"/>
</dbReference>
<dbReference type="Gene3D" id="3.30.70.100">
    <property type="match status" value="1"/>
</dbReference>
<dbReference type="GO" id="GO:0008381">
    <property type="term" value="F:mechanosensitive monoatomic ion channel activity"/>
    <property type="evidence" value="ECO:0007669"/>
    <property type="project" value="InterPro"/>
</dbReference>
<feature type="transmembrane region" description="Helical" evidence="8">
    <location>
        <begin position="519"/>
        <end position="537"/>
    </location>
</feature>
<evidence type="ECO:0000256" key="1">
    <source>
        <dbReference type="ARBA" id="ARBA00004651"/>
    </source>
</evidence>
<dbReference type="InterPro" id="IPR010920">
    <property type="entry name" value="LSM_dom_sf"/>
</dbReference>
<feature type="transmembrane region" description="Helical" evidence="8">
    <location>
        <begin position="445"/>
        <end position="472"/>
    </location>
</feature>
<dbReference type="AlphaFoldDB" id="A0A2R8AF80"/>